<reference evidence="2" key="1">
    <citation type="submission" date="2020-03" db="EMBL/GenBank/DDBJ databases">
        <authorList>
            <person name="Weist P."/>
        </authorList>
    </citation>
    <scope>NUCLEOTIDE SEQUENCE</scope>
</reference>
<evidence type="ECO:0000256" key="1">
    <source>
        <dbReference type="SAM" id="Phobius"/>
    </source>
</evidence>
<evidence type="ECO:0000313" key="2">
    <source>
        <dbReference type="EMBL" id="CAB1445698.1"/>
    </source>
</evidence>
<feature type="transmembrane region" description="Helical" evidence="1">
    <location>
        <begin position="68"/>
        <end position="93"/>
    </location>
</feature>
<keyword evidence="3" id="KW-1185">Reference proteome</keyword>
<protein>
    <submittedName>
        <fullName evidence="2">Uncharacterized protein</fullName>
    </submittedName>
</protein>
<keyword evidence="1" id="KW-0472">Membrane</keyword>
<proteinExistence type="predicted"/>
<sequence>MLMVAAAAAVHVALRPSSMKATEAVALAADQPHGPVATECGPGQRISRSTGVHTTGAMRGLRHHKWRLTGLVLLCVWRLPVASFSLTIVGFLLSIPSLFLSRRGLSESDLNRTSLESETPLQLEGRLRPDVGPIILPRGGQR</sequence>
<dbReference type="EMBL" id="CADEAL010003757">
    <property type="protein sequence ID" value="CAB1445698.1"/>
    <property type="molecule type" value="Genomic_DNA"/>
</dbReference>
<keyword evidence="1" id="KW-1133">Transmembrane helix</keyword>
<evidence type="ECO:0000313" key="3">
    <source>
        <dbReference type="Proteomes" id="UP001153269"/>
    </source>
</evidence>
<comment type="caution">
    <text evidence="2">The sequence shown here is derived from an EMBL/GenBank/DDBJ whole genome shotgun (WGS) entry which is preliminary data.</text>
</comment>
<gene>
    <name evidence="2" type="ORF">PLEPLA_LOCUS33429</name>
</gene>
<dbReference type="Proteomes" id="UP001153269">
    <property type="component" value="Unassembled WGS sequence"/>
</dbReference>
<name>A0A9N7VA69_PLEPL</name>
<organism evidence="2 3">
    <name type="scientific">Pleuronectes platessa</name>
    <name type="common">European plaice</name>
    <dbReference type="NCBI Taxonomy" id="8262"/>
    <lineage>
        <taxon>Eukaryota</taxon>
        <taxon>Metazoa</taxon>
        <taxon>Chordata</taxon>
        <taxon>Craniata</taxon>
        <taxon>Vertebrata</taxon>
        <taxon>Euteleostomi</taxon>
        <taxon>Actinopterygii</taxon>
        <taxon>Neopterygii</taxon>
        <taxon>Teleostei</taxon>
        <taxon>Neoteleostei</taxon>
        <taxon>Acanthomorphata</taxon>
        <taxon>Carangaria</taxon>
        <taxon>Pleuronectiformes</taxon>
        <taxon>Pleuronectoidei</taxon>
        <taxon>Pleuronectidae</taxon>
        <taxon>Pleuronectes</taxon>
    </lineage>
</organism>
<accession>A0A9N7VA69</accession>
<keyword evidence="1" id="KW-0812">Transmembrane</keyword>
<dbReference type="AlphaFoldDB" id="A0A9N7VA69"/>